<dbReference type="GO" id="GO:0009306">
    <property type="term" value="P:protein secretion"/>
    <property type="evidence" value="ECO:0007669"/>
    <property type="project" value="TreeGrafter"/>
</dbReference>
<sequence>MSRLPDAHGASPDEPTPEQREAHIGELRDKRHARRRRLALRSGLATLGVLLLVAAFAYWLLTTVAGRDLLLAQIKARLPATASLTWSSAEGPASGPMTLHGVHFRWNKLDFVARTVVLDPALRPLLGRRLRLDAMRIEGATLDLPPNDKPFELPRWPDSLPQITVPLALQADDIRVDGLRVTRQSAPLIDITRLRGGLDVSSGRLAMSHVAIDSDRGRFALHGTYAPADDYRTDLLATALVPVKNSRTPLRLGFVARGSLEAMDVALAGAAPGPVRVTLT</sequence>
<accession>A0A5D8YFK4</accession>
<keyword evidence="3 6" id="KW-1133">Transmembrane helix</keyword>
<dbReference type="GO" id="GO:0097347">
    <property type="term" value="C:TAM protein secretion complex"/>
    <property type="evidence" value="ECO:0007669"/>
    <property type="project" value="TreeGrafter"/>
</dbReference>
<reference evidence="7 8" key="1">
    <citation type="submission" date="2019-08" db="EMBL/GenBank/DDBJ databases">
        <title>Draft genome sequence of Lysobacter sp. UKS-15.</title>
        <authorList>
            <person name="Im W.-T."/>
        </authorList>
    </citation>
    <scope>NUCLEOTIDE SEQUENCE [LARGE SCALE GENOMIC DNA]</scope>
    <source>
        <strain evidence="7 8">UKS-15</strain>
    </source>
</reference>
<evidence type="ECO:0000256" key="2">
    <source>
        <dbReference type="ARBA" id="ARBA00022692"/>
    </source>
</evidence>
<dbReference type="PANTHER" id="PTHR36985:SF1">
    <property type="entry name" value="TRANSLOCATION AND ASSEMBLY MODULE SUBUNIT TAMB"/>
    <property type="match status" value="1"/>
</dbReference>
<name>A0A5D8YFK4_9GAMM</name>
<dbReference type="PANTHER" id="PTHR36985">
    <property type="entry name" value="TRANSLOCATION AND ASSEMBLY MODULE SUBUNIT TAMB"/>
    <property type="match status" value="1"/>
</dbReference>
<dbReference type="AlphaFoldDB" id="A0A5D8YFK4"/>
<dbReference type="GO" id="GO:0005886">
    <property type="term" value="C:plasma membrane"/>
    <property type="evidence" value="ECO:0007669"/>
    <property type="project" value="TreeGrafter"/>
</dbReference>
<gene>
    <name evidence="7" type="ORF">FW784_13985</name>
</gene>
<feature type="transmembrane region" description="Helical" evidence="6">
    <location>
        <begin position="38"/>
        <end position="61"/>
    </location>
</feature>
<keyword evidence="8" id="KW-1185">Reference proteome</keyword>
<protein>
    <submittedName>
        <fullName evidence="7">Translocation/assembly module TamB</fullName>
    </submittedName>
</protein>
<proteinExistence type="predicted"/>
<keyword evidence="4 6" id="KW-0472">Membrane</keyword>
<feature type="non-terminal residue" evidence="7">
    <location>
        <position position="280"/>
    </location>
</feature>
<feature type="compositionally biased region" description="Basic and acidic residues" evidence="5">
    <location>
        <begin position="17"/>
        <end position="28"/>
    </location>
</feature>
<evidence type="ECO:0000256" key="6">
    <source>
        <dbReference type="SAM" id="Phobius"/>
    </source>
</evidence>
<evidence type="ECO:0000313" key="7">
    <source>
        <dbReference type="EMBL" id="TZF80552.1"/>
    </source>
</evidence>
<keyword evidence="2 6" id="KW-0812">Transmembrane</keyword>
<evidence type="ECO:0000313" key="8">
    <source>
        <dbReference type="Proteomes" id="UP000323164"/>
    </source>
</evidence>
<dbReference type="EMBL" id="VTRV01000269">
    <property type="protein sequence ID" value="TZF80552.1"/>
    <property type="molecule type" value="Genomic_DNA"/>
</dbReference>
<evidence type="ECO:0000256" key="3">
    <source>
        <dbReference type="ARBA" id="ARBA00022989"/>
    </source>
</evidence>
<evidence type="ECO:0000256" key="4">
    <source>
        <dbReference type="ARBA" id="ARBA00023136"/>
    </source>
</evidence>
<comment type="caution">
    <text evidence="7">The sequence shown here is derived from an EMBL/GenBank/DDBJ whole genome shotgun (WGS) entry which is preliminary data.</text>
</comment>
<evidence type="ECO:0000256" key="5">
    <source>
        <dbReference type="SAM" id="MobiDB-lite"/>
    </source>
</evidence>
<dbReference type="Proteomes" id="UP000323164">
    <property type="component" value="Unassembled WGS sequence"/>
</dbReference>
<organism evidence="7 8">
    <name type="scientific">Cognatilysobacter lacus</name>
    <dbReference type="NCBI Taxonomy" id="1643323"/>
    <lineage>
        <taxon>Bacteria</taxon>
        <taxon>Pseudomonadati</taxon>
        <taxon>Pseudomonadota</taxon>
        <taxon>Gammaproteobacteria</taxon>
        <taxon>Lysobacterales</taxon>
        <taxon>Lysobacteraceae</taxon>
        <taxon>Cognatilysobacter</taxon>
    </lineage>
</organism>
<comment type="subcellular location">
    <subcellularLocation>
        <location evidence="1">Membrane</location>
        <topology evidence="1">Single-pass membrane protein</topology>
    </subcellularLocation>
</comment>
<feature type="region of interest" description="Disordered" evidence="5">
    <location>
        <begin position="1"/>
        <end position="28"/>
    </location>
</feature>
<evidence type="ECO:0000256" key="1">
    <source>
        <dbReference type="ARBA" id="ARBA00004167"/>
    </source>
</evidence>